<reference evidence="1" key="1">
    <citation type="submission" date="2020-07" db="EMBL/GenBank/DDBJ databases">
        <title>Multicomponent nature underlies the extraordinary mechanical properties of spider dragline silk.</title>
        <authorList>
            <person name="Kono N."/>
            <person name="Nakamura H."/>
            <person name="Mori M."/>
            <person name="Yoshida Y."/>
            <person name="Ohtoshi R."/>
            <person name="Malay A.D."/>
            <person name="Moran D.A.P."/>
            <person name="Tomita M."/>
            <person name="Numata K."/>
            <person name="Arakawa K."/>
        </authorList>
    </citation>
    <scope>NUCLEOTIDE SEQUENCE</scope>
</reference>
<dbReference type="OrthoDB" id="10430667at2759"/>
<name>A0A8X6GGC6_TRICU</name>
<keyword evidence="2" id="KW-1185">Reference proteome</keyword>
<proteinExistence type="predicted"/>
<evidence type="ECO:0000313" key="2">
    <source>
        <dbReference type="Proteomes" id="UP000887116"/>
    </source>
</evidence>
<protein>
    <submittedName>
        <fullName evidence="1">Uncharacterized protein</fullName>
    </submittedName>
</protein>
<dbReference type="Proteomes" id="UP000887116">
    <property type="component" value="Unassembled WGS sequence"/>
</dbReference>
<accession>A0A8X6GGC6</accession>
<gene>
    <name evidence="1" type="ORF">TNCT_604991</name>
</gene>
<organism evidence="1 2">
    <name type="scientific">Trichonephila clavata</name>
    <name type="common">Joro spider</name>
    <name type="synonym">Nephila clavata</name>
    <dbReference type="NCBI Taxonomy" id="2740835"/>
    <lineage>
        <taxon>Eukaryota</taxon>
        <taxon>Metazoa</taxon>
        <taxon>Ecdysozoa</taxon>
        <taxon>Arthropoda</taxon>
        <taxon>Chelicerata</taxon>
        <taxon>Arachnida</taxon>
        <taxon>Araneae</taxon>
        <taxon>Araneomorphae</taxon>
        <taxon>Entelegynae</taxon>
        <taxon>Araneoidea</taxon>
        <taxon>Nephilidae</taxon>
        <taxon>Trichonephila</taxon>
    </lineage>
</organism>
<comment type="caution">
    <text evidence="1">The sequence shown here is derived from an EMBL/GenBank/DDBJ whole genome shotgun (WGS) entry which is preliminary data.</text>
</comment>
<sequence length="98" mass="10965">MKCSYCFVPSFLQGEERGQVIVFERSHGVGYFAPSTPNHFEHTGTSLFHWLTSDSSAVATDSPTERCCLPRIPIDVPNVNLQIEFRSNEYSVVPDNGL</sequence>
<dbReference type="EMBL" id="BMAO01015731">
    <property type="protein sequence ID" value="GFR03812.1"/>
    <property type="molecule type" value="Genomic_DNA"/>
</dbReference>
<evidence type="ECO:0000313" key="1">
    <source>
        <dbReference type="EMBL" id="GFR03812.1"/>
    </source>
</evidence>
<dbReference type="AlphaFoldDB" id="A0A8X6GGC6"/>